<dbReference type="EMBL" id="JAANAS010000039">
    <property type="protein sequence ID" value="NGZ89516.1"/>
    <property type="molecule type" value="Genomic_DNA"/>
</dbReference>
<organism evidence="4 5">
    <name type="scientific">Psychroflexus maritimus</name>
    <dbReference type="NCBI Taxonomy" id="2714865"/>
    <lineage>
        <taxon>Bacteria</taxon>
        <taxon>Pseudomonadati</taxon>
        <taxon>Bacteroidota</taxon>
        <taxon>Flavobacteriia</taxon>
        <taxon>Flavobacteriales</taxon>
        <taxon>Flavobacteriaceae</taxon>
        <taxon>Psychroflexus</taxon>
    </lineage>
</organism>
<comment type="caution">
    <text evidence="4">The sequence shown here is derived from an EMBL/GenBank/DDBJ whole genome shotgun (WGS) entry which is preliminary data.</text>
</comment>
<protein>
    <submittedName>
        <fullName evidence="4">Phosphatidylserine synthase</fullName>
    </submittedName>
</protein>
<name>A0A967ACE2_9FLAO</name>
<evidence type="ECO:0000313" key="4">
    <source>
        <dbReference type="EMBL" id="NGZ89516.1"/>
    </source>
</evidence>
<dbReference type="PROSITE" id="PS51257">
    <property type="entry name" value="PROKAR_LIPOPROTEIN"/>
    <property type="match status" value="1"/>
</dbReference>
<dbReference type="Pfam" id="PF01066">
    <property type="entry name" value="CDP-OH_P_transf"/>
    <property type="match status" value="1"/>
</dbReference>
<feature type="transmembrane region" description="Helical" evidence="3">
    <location>
        <begin position="31"/>
        <end position="53"/>
    </location>
</feature>
<dbReference type="Gene3D" id="1.20.120.1760">
    <property type="match status" value="1"/>
</dbReference>
<dbReference type="AlphaFoldDB" id="A0A967ACE2"/>
<feature type="transmembrane region" description="Helical" evidence="3">
    <location>
        <begin position="199"/>
        <end position="231"/>
    </location>
</feature>
<feature type="transmembrane region" description="Helical" evidence="3">
    <location>
        <begin position="153"/>
        <end position="178"/>
    </location>
</feature>
<dbReference type="Proteomes" id="UP000643701">
    <property type="component" value="Unassembled WGS sequence"/>
</dbReference>
<dbReference type="GO" id="GO:0016020">
    <property type="term" value="C:membrane"/>
    <property type="evidence" value="ECO:0007669"/>
    <property type="project" value="InterPro"/>
</dbReference>
<dbReference type="InterPro" id="IPR000462">
    <property type="entry name" value="CDP-OH_P_trans"/>
</dbReference>
<keyword evidence="1 2" id="KW-0808">Transferase</keyword>
<evidence type="ECO:0000313" key="5">
    <source>
        <dbReference type="Proteomes" id="UP000643701"/>
    </source>
</evidence>
<feature type="transmembrane region" description="Helical" evidence="3">
    <location>
        <begin position="96"/>
        <end position="116"/>
    </location>
</feature>
<dbReference type="InterPro" id="IPR048254">
    <property type="entry name" value="CDP_ALCOHOL_P_TRANSF_CS"/>
</dbReference>
<keyword evidence="3" id="KW-0812">Transmembrane</keyword>
<keyword evidence="3" id="KW-1133">Transmembrane helix</keyword>
<sequence length="239" mass="26705">MKKHIPNLITSLNLVCGGIACIFILDGDFLIASILVLIGIFFDFFDGLAARMLNVSSALGLQLDSLADLVTSGLVPTLGVYFMLNELITEKQPSQIEFYFPYLAFLILIGSAYRLAKFNIDSRQTSAFIGLPTPSNALLVLSILLVIRYQEEFVFHSIIANSYFLILLSIGSLFLLNMEVTLFGLKFKSLKLQENWYRYFILILALALIGLFAYLGVFLSIIAYIILSVFIPKESTITK</sequence>
<evidence type="ECO:0000256" key="3">
    <source>
        <dbReference type="SAM" id="Phobius"/>
    </source>
</evidence>
<dbReference type="PROSITE" id="PS00379">
    <property type="entry name" value="CDP_ALCOHOL_P_TRANSF"/>
    <property type="match status" value="1"/>
</dbReference>
<feature type="transmembrane region" description="Helical" evidence="3">
    <location>
        <begin position="65"/>
        <end position="84"/>
    </location>
</feature>
<keyword evidence="3" id="KW-0472">Membrane</keyword>
<comment type="similarity">
    <text evidence="2">Belongs to the CDP-alcohol phosphatidyltransferase class-I family.</text>
</comment>
<accession>A0A967ACE2</accession>
<reference evidence="4" key="1">
    <citation type="submission" date="2020-03" db="EMBL/GenBank/DDBJ databases">
        <title>Psychroflexus Maritimus sp. nov., isolate from marine sediment.</title>
        <authorList>
            <person name="Zhong Y.-L."/>
        </authorList>
    </citation>
    <scope>NUCLEOTIDE SEQUENCE</scope>
    <source>
        <strain evidence="4">C1</strain>
    </source>
</reference>
<dbReference type="InterPro" id="IPR043130">
    <property type="entry name" value="CDP-OH_PTrfase_TM_dom"/>
</dbReference>
<dbReference type="GO" id="GO:0016780">
    <property type="term" value="F:phosphotransferase activity, for other substituted phosphate groups"/>
    <property type="evidence" value="ECO:0007669"/>
    <property type="project" value="InterPro"/>
</dbReference>
<dbReference type="RefSeq" id="WP_166399781.1">
    <property type="nucleotide sequence ID" value="NZ_JAANAS010000039.1"/>
</dbReference>
<evidence type="ECO:0000256" key="2">
    <source>
        <dbReference type="RuleBase" id="RU003750"/>
    </source>
</evidence>
<gene>
    <name evidence="4" type="ORF">G7034_04530</name>
</gene>
<evidence type="ECO:0000256" key="1">
    <source>
        <dbReference type="ARBA" id="ARBA00022679"/>
    </source>
</evidence>
<dbReference type="GO" id="GO:0008654">
    <property type="term" value="P:phospholipid biosynthetic process"/>
    <property type="evidence" value="ECO:0007669"/>
    <property type="project" value="InterPro"/>
</dbReference>
<keyword evidence="5" id="KW-1185">Reference proteome</keyword>
<feature type="transmembrane region" description="Helical" evidence="3">
    <location>
        <begin position="128"/>
        <end position="147"/>
    </location>
</feature>
<proteinExistence type="inferred from homology"/>